<dbReference type="PROSITE" id="PS00636">
    <property type="entry name" value="DNAJ_1"/>
    <property type="match status" value="1"/>
</dbReference>
<sequence length="350" mass="40703">MENYYEILQVSRNATEEEIKKAYARLLRKHNPEKDQENFKKIREAYETLSNAEKRKSYDFMLEYGDEFMKTFQEAAELASQKKYEPAKNKLKKLLAIKPDAVIVWITLALLCLEEGNHSQAVEILHKAINAVGNLAILYHLLGVVHVKMNDYSKAEQYLKHALSIEKNFNTYRELYHVYLFSGQFVKASQVIDEMSKLEYDDFMKIDYTLLIIKHNILTHANIRECDSKISRYVDELIRTGKEKEEMKGYIIKGLLDDFLLYQLLLEQLGLVQGLHGLYYISKILYSLTNDNKIRELYEQLRQNLFQQNTPSYSGSPRSYPSTTYTSSSSGCVVPLLFIGLVMILTLIIL</sequence>
<feature type="transmembrane region" description="Helical" evidence="3">
    <location>
        <begin position="328"/>
        <end position="349"/>
    </location>
</feature>
<dbReference type="InterPro" id="IPR036869">
    <property type="entry name" value="J_dom_sf"/>
</dbReference>
<protein>
    <submittedName>
        <fullName evidence="5">J domain-containing protein</fullName>
    </submittedName>
</protein>
<dbReference type="PROSITE" id="PS50076">
    <property type="entry name" value="DNAJ_2"/>
    <property type="match status" value="1"/>
</dbReference>
<dbReference type="CDD" id="cd06257">
    <property type="entry name" value="DnaJ"/>
    <property type="match status" value="1"/>
</dbReference>
<organism evidence="5">
    <name type="scientific">Pseudothermotoga hypogea</name>
    <dbReference type="NCBI Taxonomy" id="57487"/>
    <lineage>
        <taxon>Bacteria</taxon>
        <taxon>Thermotogati</taxon>
        <taxon>Thermotogota</taxon>
        <taxon>Thermotogae</taxon>
        <taxon>Thermotogales</taxon>
        <taxon>Thermotogaceae</taxon>
        <taxon>Pseudothermotoga</taxon>
    </lineage>
</organism>
<dbReference type="Gene3D" id="1.10.287.110">
    <property type="entry name" value="DnaJ domain"/>
    <property type="match status" value="1"/>
</dbReference>
<evidence type="ECO:0000256" key="3">
    <source>
        <dbReference type="SAM" id="Phobius"/>
    </source>
</evidence>
<dbReference type="SMART" id="SM00028">
    <property type="entry name" value="TPR"/>
    <property type="match status" value="3"/>
</dbReference>
<keyword evidence="3" id="KW-0472">Membrane</keyword>
<dbReference type="GO" id="GO:0042026">
    <property type="term" value="P:protein refolding"/>
    <property type="evidence" value="ECO:0007669"/>
    <property type="project" value="TreeGrafter"/>
</dbReference>
<keyword evidence="2" id="KW-0802">TPR repeat</keyword>
<name>A0A832I6Q9_9THEM</name>
<keyword evidence="3" id="KW-1133">Transmembrane helix</keyword>
<evidence type="ECO:0000259" key="4">
    <source>
        <dbReference type="PROSITE" id="PS50076"/>
    </source>
</evidence>
<keyword evidence="1" id="KW-0143">Chaperone</keyword>
<feature type="domain" description="J" evidence="4">
    <location>
        <begin position="3"/>
        <end position="62"/>
    </location>
</feature>
<comment type="caution">
    <text evidence="5">The sequence shown here is derived from an EMBL/GenBank/DDBJ whole genome shotgun (WGS) entry which is preliminary data.</text>
</comment>
<dbReference type="SUPFAM" id="SSF48452">
    <property type="entry name" value="TPR-like"/>
    <property type="match status" value="1"/>
</dbReference>
<dbReference type="PROSITE" id="PS50005">
    <property type="entry name" value="TPR"/>
    <property type="match status" value="1"/>
</dbReference>
<proteinExistence type="predicted"/>
<dbReference type="AlphaFoldDB" id="A0A832I6Q9"/>
<dbReference type="Gene3D" id="1.25.40.10">
    <property type="entry name" value="Tetratricopeptide repeat domain"/>
    <property type="match status" value="1"/>
</dbReference>
<evidence type="ECO:0000256" key="2">
    <source>
        <dbReference type="PROSITE-ProRule" id="PRU00339"/>
    </source>
</evidence>
<dbReference type="InterPro" id="IPR019734">
    <property type="entry name" value="TPR_rpt"/>
</dbReference>
<evidence type="ECO:0000256" key="1">
    <source>
        <dbReference type="ARBA" id="ARBA00023186"/>
    </source>
</evidence>
<reference evidence="5" key="1">
    <citation type="journal article" date="2020" name="mSystems">
        <title>Genome- and Community-Level Interaction Insights into Carbon Utilization and Element Cycling Functions of Hydrothermarchaeota in Hydrothermal Sediment.</title>
        <authorList>
            <person name="Zhou Z."/>
            <person name="Liu Y."/>
            <person name="Xu W."/>
            <person name="Pan J."/>
            <person name="Luo Z.H."/>
            <person name="Li M."/>
        </authorList>
    </citation>
    <scope>NUCLEOTIDE SEQUENCE [LARGE SCALE GENOMIC DNA]</scope>
    <source>
        <strain evidence="5">SpSt-86</strain>
    </source>
</reference>
<feature type="repeat" description="TPR" evidence="2">
    <location>
        <begin position="136"/>
        <end position="169"/>
    </location>
</feature>
<dbReference type="Pfam" id="PF13424">
    <property type="entry name" value="TPR_12"/>
    <property type="match status" value="1"/>
</dbReference>
<dbReference type="SUPFAM" id="SSF46565">
    <property type="entry name" value="Chaperone J-domain"/>
    <property type="match status" value="1"/>
</dbReference>
<dbReference type="GO" id="GO:0005737">
    <property type="term" value="C:cytoplasm"/>
    <property type="evidence" value="ECO:0007669"/>
    <property type="project" value="TreeGrafter"/>
</dbReference>
<dbReference type="InterPro" id="IPR011990">
    <property type="entry name" value="TPR-like_helical_dom_sf"/>
</dbReference>
<dbReference type="SMART" id="SM00271">
    <property type="entry name" value="DnaJ"/>
    <property type="match status" value="1"/>
</dbReference>
<accession>A0A832I6Q9</accession>
<gene>
    <name evidence="5" type="ORF">ENW55_05720</name>
</gene>
<dbReference type="PRINTS" id="PR00625">
    <property type="entry name" value="JDOMAIN"/>
</dbReference>
<dbReference type="GO" id="GO:0051082">
    <property type="term" value="F:unfolded protein binding"/>
    <property type="evidence" value="ECO:0007669"/>
    <property type="project" value="TreeGrafter"/>
</dbReference>
<dbReference type="PANTHER" id="PTHR43096:SF52">
    <property type="entry name" value="DNAJ HOMOLOG 1, MITOCHONDRIAL-RELATED"/>
    <property type="match status" value="1"/>
</dbReference>
<keyword evidence="3" id="KW-0812">Transmembrane</keyword>
<dbReference type="InterPro" id="IPR018253">
    <property type="entry name" value="DnaJ_domain_CS"/>
</dbReference>
<dbReference type="Pfam" id="PF00226">
    <property type="entry name" value="DnaJ"/>
    <property type="match status" value="1"/>
</dbReference>
<evidence type="ECO:0000313" key="5">
    <source>
        <dbReference type="EMBL" id="HGZ79461.1"/>
    </source>
</evidence>
<dbReference type="EMBL" id="DTKQ01000042">
    <property type="protein sequence ID" value="HGZ79461.1"/>
    <property type="molecule type" value="Genomic_DNA"/>
</dbReference>
<dbReference type="PANTHER" id="PTHR43096">
    <property type="entry name" value="DNAJ HOMOLOG 1, MITOCHONDRIAL-RELATED"/>
    <property type="match status" value="1"/>
</dbReference>
<dbReference type="InterPro" id="IPR001623">
    <property type="entry name" value="DnaJ_domain"/>
</dbReference>